<dbReference type="Pfam" id="PF02962">
    <property type="entry name" value="CHMI"/>
    <property type="match status" value="1"/>
</dbReference>
<evidence type="ECO:0008006" key="3">
    <source>
        <dbReference type="Google" id="ProtNLM"/>
    </source>
</evidence>
<dbReference type="Gene3D" id="3.30.429.10">
    <property type="entry name" value="Macrophage Migration Inhibitory Factor"/>
    <property type="match status" value="1"/>
</dbReference>
<comment type="caution">
    <text evidence="1">The sequence shown here is derived from an EMBL/GenBank/DDBJ whole genome shotgun (WGS) entry which is preliminary data.</text>
</comment>
<accession>A0A1S2PIA5</accession>
<proteinExistence type="predicted"/>
<name>A0A1S2PIA5_9ACTN</name>
<dbReference type="EMBL" id="MLYP01000032">
    <property type="protein sequence ID" value="OIJ93276.1"/>
    <property type="molecule type" value="Genomic_DNA"/>
</dbReference>
<dbReference type="STRING" id="1428652.BIV24_12245"/>
<gene>
    <name evidence="1" type="ORF">BIV24_12245</name>
</gene>
<dbReference type="InterPro" id="IPR014347">
    <property type="entry name" value="Tautomerase/MIF_sf"/>
</dbReference>
<dbReference type="AlphaFoldDB" id="A0A1S2PIA5"/>
<sequence>MKNCPELHSLIVANSGARPEACRIRFIYPQDDWYIAGRTEETHQAVHIEIALKAGRSAEVKRALSESVLALLRTRLGPIPEFEVHFSVEVRDLDPDGYASHIESAGDVPRDAIPRGVPR</sequence>
<dbReference type="GO" id="GO:0008704">
    <property type="term" value="F:5-carboxymethyl-2-hydroxymuconate delta-isomerase activity"/>
    <property type="evidence" value="ECO:0007669"/>
    <property type="project" value="InterPro"/>
</dbReference>
<dbReference type="SUPFAM" id="SSF55331">
    <property type="entry name" value="Tautomerase/MIF"/>
    <property type="match status" value="1"/>
</dbReference>
<dbReference type="InterPro" id="IPR004220">
    <property type="entry name" value="5-COMe_2-OHmuconate_Isoase"/>
</dbReference>
<reference evidence="1 2" key="1">
    <citation type="submission" date="2016-10" db="EMBL/GenBank/DDBJ databases">
        <title>Genome sequence of Streptomyces sp. MUSC 93.</title>
        <authorList>
            <person name="Lee L.-H."/>
            <person name="Ser H.-L."/>
            <person name="Law J.W.-F."/>
        </authorList>
    </citation>
    <scope>NUCLEOTIDE SEQUENCE [LARGE SCALE GENOMIC DNA]</scope>
    <source>
        <strain evidence="1 2">MUSC 93</strain>
    </source>
</reference>
<evidence type="ECO:0000313" key="2">
    <source>
        <dbReference type="Proteomes" id="UP000179935"/>
    </source>
</evidence>
<dbReference type="PANTHER" id="PTHR37950">
    <property type="entry name" value="4-HYDROXYPHENYLACETATE CATABOLISM PROTEIN"/>
    <property type="match status" value="1"/>
</dbReference>
<keyword evidence="2" id="KW-1185">Reference proteome</keyword>
<evidence type="ECO:0000313" key="1">
    <source>
        <dbReference type="EMBL" id="OIJ93276.1"/>
    </source>
</evidence>
<protein>
    <recommendedName>
        <fullName evidence="3">Isomerase</fullName>
    </recommendedName>
</protein>
<organism evidence="1 2">
    <name type="scientific">Streptomyces colonosanans</name>
    <dbReference type="NCBI Taxonomy" id="1428652"/>
    <lineage>
        <taxon>Bacteria</taxon>
        <taxon>Bacillati</taxon>
        <taxon>Actinomycetota</taxon>
        <taxon>Actinomycetes</taxon>
        <taxon>Kitasatosporales</taxon>
        <taxon>Streptomycetaceae</taxon>
        <taxon>Streptomyces</taxon>
    </lineage>
</organism>
<dbReference type="PANTHER" id="PTHR37950:SF1">
    <property type="entry name" value="4-HYDROXYPHENYLACETATE CATABOLISM PROTEIN"/>
    <property type="match status" value="1"/>
</dbReference>
<dbReference type="Proteomes" id="UP000179935">
    <property type="component" value="Unassembled WGS sequence"/>
</dbReference>